<organism evidence="1">
    <name type="scientific">viral metagenome</name>
    <dbReference type="NCBI Taxonomy" id="1070528"/>
    <lineage>
        <taxon>unclassified sequences</taxon>
        <taxon>metagenomes</taxon>
        <taxon>organismal metagenomes</taxon>
    </lineage>
</organism>
<name>A0A6C0H0J2_9ZZZZ</name>
<protein>
    <submittedName>
        <fullName evidence="1">Uncharacterized protein</fullName>
    </submittedName>
</protein>
<dbReference type="EMBL" id="MN739835">
    <property type="protein sequence ID" value="QHT73959.1"/>
    <property type="molecule type" value="Genomic_DNA"/>
</dbReference>
<accession>A0A6C0H0J2</accession>
<reference evidence="1" key="1">
    <citation type="journal article" date="2020" name="Nature">
        <title>Giant virus diversity and host interactions through global metagenomics.</title>
        <authorList>
            <person name="Schulz F."/>
            <person name="Roux S."/>
            <person name="Paez-Espino D."/>
            <person name="Jungbluth S."/>
            <person name="Walsh D.A."/>
            <person name="Denef V.J."/>
            <person name="McMahon K.D."/>
            <person name="Konstantinidis K.T."/>
            <person name="Eloe-Fadrosh E.A."/>
            <person name="Kyrpides N.C."/>
            <person name="Woyke T."/>
        </authorList>
    </citation>
    <scope>NUCLEOTIDE SEQUENCE</scope>
    <source>
        <strain evidence="1">GVMAG-M-3300023179-4</strain>
    </source>
</reference>
<dbReference type="Pfam" id="PF19064">
    <property type="entry name" value="DUF5760"/>
    <property type="match status" value="1"/>
</dbReference>
<proteinExistence type="predicted"/>
<sequence>MAEENIIEDLKEMIVNWLSLDDKIKEISNGLKELNNEKKQFESYILDYMTKLNKPIIDTSSGKLIKDEKKTKKSLKEDIVTSALTEITGDKIKAAEFTKFIFDKRPEVENIKLKRMKLPNKNVKTKNI</sequence>
<dbReference type="InterPro" id="IPR043918">
    <property type="entry name" value="DUF5760"/>
</dbReference>
<evidence type="ECO:0000313" key="1">
    <source>
        <dbReference type="EMBL" id="QHT73959.1"/>
    </source>
</evidence>
<dbReference type="AlphaFoldDB" id="A0A6C0H0J2"/>